<evidence type="ECO:0000256" key="1">
    <source>
        <dbReference type="SAM" id="MobiDB-lite"/>
    </source>
</evidence>
<dbReference type="AlphaFoldDB" id="A0A8H6Y3E6"/>
<reference evidence="2" key="1">
    <citation type="submission" date="2020-05" db="EMBL/GenBank/DDBJ databases">
        <title>Mycena genomes resolve the evolution of fungal bioluminescence.</title>
        <authorList>
            <person name="Tsai I.J."/>
        </authorList>
    </citation>
    <scope>NUCLEOTIDE SEQUENCE</scope>
    <source>
        <strain evidence="2">CCC161011</strain>
    </source>
</reference>
<comment type="caution">
    <text evidence="2">The sequence shown here is derived from an EMBL/GenBank/DDBJ whole genome shotgun (WGS) entry which is preliminary data.</text>
</comment>
<dbReference type="OrthoDB" id="3049214at2759"/>
<organism evidence="2 3">
    <name type="scientific">Mycena venus</name>
    <dbReference type="NCBI Taxonomy" id="2733690"/>
    <lineage>
        <taxon>Eukaryota</taxon>
        <taxon>Fungi</taxon>
        <taxon>Dikarya</taxon>
        <taxon>Basidiomycota</taxon>
        <taxon>Agaricomycotina</taxon>
        <taxon>Agaricomycetes</taxon>
        <taxon>Agaricomycetidae</taxon>
        <taxon>Agaricales</taxon>
        <taxon>Marasmiineae</taxon>
        <taxon>Mycenaceae</taxon>
        <taxon>Mycena</taxon>
    </lineage>
</organism>
<feature type="compositionally biased region" description="Polar residues" evidence="1">
    <location>
        <begin position="1"/>
        <end position="10"/>
    </location>
</feature>
<sequence length="454" mass="49597">MGSNLGSPSRQAPILNFKSVMDDRPVPSSAPDPAAVSSQVITGCTDGASQQSSEALKTDTKPTEDTADFIEVHDNPDDESDLDIVISNLQTAALKVMSGHTNYSSLENKLGAGVDLDAAIQFCSDALDLRRFKQERDAADLDRGIALLREAQSLWSVPISGLPYHHVLINLGAMLYHRFEERGAAADLDGAIELAKQALSVDGPLPMDTALTSMMLFVSTTMHWTVTWLIWTWQFNFSAKHWKCYPPDQIHRGVILHGISTLLLHKHENCSEAQVLPDEDVDVLREASAYISYPLAFRMRVSTAWALRAGVTNHKSALEAYEAAIGLLPQLSMLGLDIRSRQKALTTDYNVGLASDAAACASWGDLNEKAVELLDAGRSVFWSQAQQLHISLDDLKSAPPALAQRIFALAKELERGSYRDVSPMFPPPDGNVTLQKKMYTSVGSIWPGLHASDS</sequence>
<evidence type="ECO:0000313" key="3">
    <source>
        <dbReference type="Proteomes" id="UP000620124"/>
    </source>
</evidence>
<accession>A0A8H6Y3E6</accession>
<feature type="compositionally biased region" description="Low complexity" evidence="1">
    <location>
        <begin position="26"/>
        <end position="40"/>
    </location>
</feature>
<feature type="region of interest" description="Disordered" evidence="1">
    <location>
        <begin position="1"/>
        <end position="63"/>
    </location>
</feature>
<protein>
    <submittedName>
        <fullName evidence="2">CHAT domain-containing protein</fullName>
    </submittedName>
</protein>
<proteinExistence type="predicted"/>
<dbReference type="EMBL" id="JACAZI010000009">
    <property type="protein sequence ID" value="KAF7351947.1"/>
    <property type="molecule type" value="Genomic_DNA"/>
</dbReference>
<evidence type="ECO:0000313" key="2">
    <source>
        <dbReference type="EMBL" id="KAF7351947.1"/>
    </source>
</evidence>
<dbReference type="Proteomes" id="UP000620124">
    <property type="component" value="Unassembled WGS sequence"/>
</dbReference>
<keyword evidence="3" id="KW-1185">Reference proteome</keyword>
<gene>
    <name evidence="2" type="ORF">MVEN_01156700</name>
</gene>
<name>A0A8H6Y3E6_9AGAR</name>